<dbReference type="EMBL" id="MFKP01000030">
    <property type="protein sequence ID" value="OGG43841.1"/>
    <property type="molecule type" value="Genomic_DNA"/>
</dbReference>
<protein>
    <submittedName>
        <fullName evidence="2">Uncharacterized protein</fullName>
    </submittedName>
</protein>
<name>A0A1F6C3X6_9BACT</name>
<dbReference type="Proteomes" id="UP000178249">
    <property type="component" value="Unassembled WGS sequence"/>
</dbReference>
<feature type="transmembrane region" description="Helical" evidence="1">
    <location>
        <begin position="89"/>
        <end position="111"/>
    </location>
</feature>
<dbReference type="AlphaFoldDB" id="A0A1F6C3X6"/>
<keyword evidence="1" id="KW-0812">Transmembrane</keyword>
<gene>
    <name evidence="2" type="ORF">A2841_03290</name>
</gene>
<keyword evidence="1" id="KW-0472">Membrane</keyword>
<feature type="transmembrane region" description="Helical" evidence="1">
    <location>
        <begin position="6"/>
        <end position="29"/>
    </location>
</feature>
<accession>A0A1F6C3X6</accession>
<evidence type="ECO:0000313" key="2">
    <source>
        <dbReference type="EMBL" id="OGG43841.1"/>
    </source>
</evidence>
<evidence type="ECO:0000313" key="3">
    <source>
        <dbReference type="Proteomes" id="UP000178249"/>
    </source>
</evidence>
<feature type="transmembrane region" description="Helical" evidence="1">
    <location>
        <begin position="50"/>
        <end position="77"/>
    </location>
</feature>
<reference evidence="2 3" key="1">
    <citation type="journal article" date="2016" name="Nat. Commun.">
        <title>Thousands of microbial genomes shed light on interconnected biogeochemical processes in an aquifer system.</title>
        <authorList>
            <person name="Anantharaman K."/>
            <person name="Brown C.T."/>
            <person name="Hug L.A."/>
            <person name="Sharon I."/>
            <person name="Castelle C.J."/>
            <person name="Probst A.J."/>
            <person name="Thomas B.C."/>
            <person name="Singh A."/>
            <person name="Wilkins M.J."/>
            <person name="Karaoz U."/>
            <person name="Brodie E.L."/>
            <person name="Williams K.H."/>
            <person name="Hubbard S.S."/>
            <person name="Banfield J.F."/>
        </authorList>
    </citation>
    <scope>NUCLEOTIDE SEQUENCE [LARGE SCALE GENOMIC DNA]</scope>
</reference>
<sequence length="115" mass="12285">MDSLFPEWFFLSFFITGVVRVVIALVFLYDAKKLLRLSGTEKILGIKAGAIGLALGVGVATQGIAIIGILYALYVAYKKIQASVFANKITAFLAIAILLLLAVGGAGGWAFDRPY</sequence>
<proteinExistence type="predicted"/>
<evidence type="ECO:0000256" key="1">
    <source>
        <dbReference type="SAM" id="Phobius"/>
    </source>
</evidence>
<organism evidence="2 3">
    <name type="scientific">Candidatus Kaiserbacteria bacterium RIFCSPHIGHO2_01_FULL_48_10</name>
    <dbReference type="NCBI Taxonomy" id="1798476"/>
    <lineage>
        <taxon>Bacteria</taxon>
        <taxon>Candidatus Kaiseribacteriota</taxon>
    </lineage>
</organism>
<comment type="caution">
    <text evidence="2">The sequence shown here is derived from an EMBL/GenBank/DDBJ whole genome shotgun (WGS) entry which is preliminary data.</text>
</comment>
<keyword evidence="1" id="KW-1133">Transmembrane helix</keyword>